<accession>A0AAV6UY11</accession>
<name>A0AAV6UY11_9ARAC</name>
<evidence type="ECO:0000313" key="2">
    <source>
        <dbReference type="EMBL" id="KAG8189201.1"/>
    </source>
</evidence>
<evidence type="ECO:0000313" key="3">
    <source>
        <dbReference type="Proteomes" id="UP000827092"/>
    </source>
</evidence>
<protein>
    <submittedName>
        <fullName evidence="2">Uncharacterized protein</fullName>
    </submittedName>
</protein>
<keyword evidence="3" id="KW-1185">Reference proteome</keyword>
<reference evidence="2 3" key="1">
    <citation type="journal article" date="2022" name="Nat. Ecol. Evol.">
        <title>A masculinizing supergene underlies an exaggerated male reproductive morph in a spider.</title>
        <authorList>
            <person name="Hendrickx F."/>
            <person name="De Corte Z."/>
            <person name="Sonet G."/>
            <person name="Van Belleghem S.M."/>
            <person name="Kostlbacher S."/>
            <person name="Vangestel C."/>
        </authorList>
    </citation>
    <scope>NUCLEOTIDE SEQUENCE [LARGE SCALE GENOMIC DNA]</scope>
    <source>
        <strain evidence="2">W744_W776</strain>
    </source>
</reference>
<organism evidence="2 3">
    <name type="scientific">Oedothorax gibbosus</name>
    <dbReference type="NCBI Taxonomy" id="931172"/>
    <lineage>
        <taxon>Eukaryota</taxon>
        <taxon>Metazoa</taxon>
        <taxon>Ecdysozoa</taxon>
        <taxon>Arthropoda</taxon>
        <taxon>Chelicerata</taxon>
        <taxon>Arachnida</taxon>
        <taxon>Araneae</taxon>
        <taxon>Araneomorphae</taxon>
        <taxon>Entelegynae</taxon>
        <taxon>Araneoidea</taxon>
        <taxon>Linyphiidae</taxon>
        <taxon>Erigoninae</taxon>
        <taxon>Oedothorax</taxon>
    </lineage>
</organism>
<keyword evidence="1" id="KW-0472">Membrane</keyword>
<keyword evidence="1" id="KW-0812">Transmembrane</keyword>
<comment type="caution">
    <text evidence="2">The sequence shown here is derived from an EMBL/GenBank/DDBJ whole genome shotgun (WGS) entry which is preliminary data.</text>
</comment>
<sequence length="75" mass="8264">MWFTRSDPESDLSGFSHARPFAGLSLGAHYLSQGCIRLEERASVAKGLVCELIALLMTAIILPIFWGSRMTSDFS</sequence>
<dbReference type="PROSITE" id="PS51257">
    <property type="entry name" value="PROKAR_LIPOPROTEIN"/>
    <property type="match status" value="1"/>
</dbReference>
<dbReference type="Proteomes" id="UP000827092">
    <property type="component" value="Unassembled WGS sequence"/>
</dbReference>
<dbReference type="AlphaFoldDB" id="A0AAV6UY11"/>
<gene>
    <name evidence="2" type="ORF">JTE90_013735</name>
</gene>
<evidence type="ECO:0000256" key="1">
    <source>
        <dbReference type="SAM" id="Phobius"/>
    </source>
</evidence>
<dbReference type="EMBL" id="JAFNEN010000219">
    <property type="protein sequence ID" value="KAG8189201.1"/>
    <property type="molecule type" value="Genomic_DNA"/>
</dbReference>
<feature type="transmembrane region" description="Helical" evidence="1">
    <location>
        <begin position="47"/>
        <end position="66"/>
    </location>
</feature>
<proteinExistence type="predicted"/>
<keyword evidence="1" id="KW-1133">Transmembrane helix</keyword>